<evidence type="ECO:0000313" key="3">
    <source>
        <dbReference type="WBParaSite" id="L893_g12459.t1"/>
    </source>
</evidence>
<evidence type="ECO:0000256" key="1">
    <source>
        <dbReference type="SAM" id="MobiDB-lite"/>
    </source>
</evidence>
<sequence length="212" mass="22993">MDEETILKKAVAEGRKALRDGVFSDTDYLLKTVEKMRAVAEEIPKLQKAVKRRRRDRTRRQSRSSSDSDSWTPSAEKATPQYKQDQAVFYGTSEVIATYSKASSALGAALKTLENVRLMAGLLDAETCNGVKNLKRTMGAMKVAGRIIDDAVSSGGGLDCFKRSLTAQEVGPLMMAEALKKRIPILVLPPHSSCKPSESTVVGGAIQASSQD</sequence>
<feature type="compositionally biased region" description="Basic residues" evidence="1">
    <location>
        <begin position="48"/>
        <end position="62"/>
    </location>
</feature>
<accession>A0A1I7Y498</accession>
<dbReference type="Proteomes" id="UP000095287">
    <property type="component" value="Unplaced"/>
</dbReference>
<organism evidence="2 3">
    <name type="scientific">Steinernema glaseri</name>
    <dbReference type="NCBI Taxonomy" id="37863"/>
    <lineage>
        <taxon>Eukaryota</taxon>
        <taxon>Metazoa</taxon>
        <taxon>Ecdysozoa</taxon>
        <taxon>Nematoda</taxon>
        <taxon>Chromadorea</taxon>
        <taxon>Rhabditida</taxon>
        <taxon>Tylenchina</taxon>
        <taxon>Panagrolaimomorpha</taxon>
        <taxon>Strongyloidoidea</taxon>
        <taxon>Steinernematidae</taxon>
        <taxon>Steinernema</taxon>
    </lineage>
</organism>
<proteinExistence type="predicted"/>
<name>A0A1I7Y498_9BILA</name>
<dbReference type="WBParaSite" id="L893_g12459.t1">
    <property type="protein sequence ID" value="L893_g12459.t1"/>
    <property type="gene ID" value="L893_g12459"/>
</dbReference>
<reference evidence="3" key="1">
    <citation type="submission" date="2016-11" db="UniProtKB">
        <authorList>
            <consortium name="WormBaseParasite"/>
        </authorList>
    </citation>
    <scope>IDENTIFICATION</scope>
</reference>
<keyword evidence="2" id="KW-1185">Reference proteome</keyword>
<dbReference type="AlphaFoldDB" id="A0A1I7Y498"/>
<feature type="region of interest" description="Disordered" evidence="1">
    <location>
        <begin position="47"/>
        <end position="79"/>
    </location>
</feature>
<protein>
    <submittedName>
        <fullName evidence="3">Senescence domain-containing protein</fullName>
    </submittedName>
</protein>
<evidence type="ECO:0000313" key="2">
    <source>
        <dbReference type="Proteomes" id="UP000095287"/>
    </source>
</evidence>